<dbReference type="AlphaFoldDB" id="A0A2U1LPY5"/>
<gene>
    <name evidence="5" type="ORF">CTI12_AA467020</name>
</gene>
<dbReference type="InterPro" id="IPR017451">
    <property type="entry name" value="F-box-assoc_interact_dom"/>
</dbReference>
<dbReference type="PANTHER" id="PTHR11764:SF58">
    <property type="entry name" value="BETA-AMYRIN SYNTHASE-RELATED"/>
    <property type="match status" value="1"/>
</dbReference>
<dbReference type="SMR" id="A0A2U1LPY5"/>
<sequence>MGLWKNVLRWNRLVLIFGIIDTKLRLVVMSFGTCGTEKGFKQTIPQVKIEDGEDISYEKATITLRRTVRLFAALQADDGHWPAEIAGPLYFMQPLVFCFYITGHLDIVFPAEYRKEILRYLYCHQNEDGGWGFHIEGHSTMFCTTLSYICMRLLGEGPDGGLNGACTIARKWILDHGSVTSIPSWGKTWLSILGVCDWAGTNPMPPEFWMLPSFLPMHPDSQSHRVFADIVIEHEYVECTTSAMQALVLFKKFYPERKRKEIDSFLKSSSGYVERIQMRDGTVTGVCALHTVQWFALGGLAAVGKPYENCPAIRKAVKFLLETQLEDGGWGESYKSCPEKKYIPLEGGRSNLVHTAWAMIGLIHSRQVERDATPLHRAAKLLINSQLENGDFPQQIDQDMDGKLPLCNILSKLPVKSLARFRCVSKLWCEYIDEPYLAAIHREQVIEEHTPIMFYQNPPRPKLPNTLCFHKIEPRTAHVFEPNNVPDFQFVCKKPLNKDSLTRVRFRGSCNGVICISEDDGKVVTTLAVIHPIKKQCYKLPTFPLRFNCFMNRESCGLGFDSSTNTFKMVCVLLKGLCPSTDPKSVRKCLCTMMHVFGTKSWREIPQVPSYPIEGKAVFSNGCLLWLVSEFDRQSQDDRSHVISFDLKKEEFGLINPPISIGNPLKRVISSGYDQLVDLNGQVGYFCNSTMEVWVLNNKKEWVPHCRMDDLPNRWLYVLGCLNKDGDILCKVVIDLKDRFFVYNMQSGSVHEANIVGRENENETAVCENKVTVSIRAFKFRASAFG</sequence>
<dbReference type="EMBL" id="PKPP01008295">
    <property type="protein sequence ID" value="PWA51067.1"/>
    <property type="molecule type" value="Genomic_DNA"/>
</dbReference>
<dbReference type="SUPFAM" id="SSF48239">
    <property type="entry name" value="Terpenoid cyclases/Protein prenyltransferases"/>
    <property type="match status" value="1"/>
</dbReference>
<dbReference type="InterPro" id="IPR001810">
    <property type="entry name" value="F-box_dom"/>
</dbReference>
<organism evidence="5 6">
    <name type="scientific">Artemisia annua</name>
    <name type="common">Sweet wormwood</name>
    <dbReference type="NCBI Taxonomy" id="35608"/>
    <lineage>
        <taxon>Eukaryota</taxon>
        <taxon>Viridiplantae</taxon>
        <taxon>Streptophyta</taxon>
        <taxon>Embryophyta</taxon>
        <taxon>Tracheophyta</taxon>
        <taxon>Spermatophyta</taxon>
        <taxon>Magnoliopsida</taxon>
        <taxon>eudicotyledons</taxon>
        <taxon>Gunneridae</taxon>
        <taxon>Pentapetalae</taxon>
        <taxon>asterids</taxon>
        <taxon>campanulids</taxon>
        <taxon>Asterales</taxon>
        <taxon>Asteraceae</taxon>
        <taxon>Asteroideae</taxon>
        <taxon>Anthemideae</taxon>
        <taxon>Artemisiinae</taxon>
        <taxon>Artemisia</taxon>
    </lineage>
</organism>
<dbReference type="InterPro" id="IPR013187">
    <property type="entry name" value="F-box-assoc_dom_typ3"/>
</dbReference>
<dbReference type="Gene3D" id="1.50.10.20">
    <property type="match status" value="3"/>
</dbReference>
<evidence type="ECO:0000256" key="3">
    <source>
        <dbReference type="ARBA" id="ARBA00023235"/>
    </source>
</evidence>
<feature type="domain" description="F-box" evidence="4">
    <location>
        <begin position="404"/>
        <end position="441"/>
    </location>
</feature>
<dbReference type="InterPro" id="IPR018333">
    <property type="entry name" value="Squalene_cyclase"/>
</dbReference>
<evidence type="ECO:0000256" key="2">
    <source>
        <dbReference type="ARBA" id="ARBA00022737"/>
    </source>
</evidence>
<evidence type="ECO:0000256" key="1">
    <source>
        <dbReference type="ARBA" id="ARBA00009755"/>
    </source>
</evidence>
<dbReference type="SUPFAM" id="SSF81383">
    <property type="entry name" value="F-box domain"/>
    <property type="match status" value="1"/>
</dbReference>
<dbReference type="Pfam" id="PF08268">
    <property type="entry name" value="FBA_3"/>
    <property type="match status" value="1"/>
</dbReference>
<dbReference type="Pfam" id="PF00646">
    <property type="entry name" value="F-box"/>
    <property type="match status" value="1"/>
</dbReference>
<dbReference type="SMART" id="SM00256">
    <property type="entry name" value="FBOX"/>
    <property type="match status" value="1"/>
</dbReference>
<dbReference type="InterPro" id="IPR032696">
    <property type="entry name" value="SQ_cyclase_C"/>
</dbReference>
<dbReference type="OrthoDB" id="5319261at2759"/>
<evidence type="ECO:0000259" key="4">
    <source>
        <dbReference type="SMART" id="SM00256"/>
    </source>
</evidence>
<keyword evidence="3" id="KW-0413">Isomerase</keyword>
<dbReference type="GO" id="GO:0042300">
    <property type="term" value="F:beta-amyrin synthase activity"/>
    <property type="evidence" value="ECO:0007669"/>
    <property type="project" value="TreeGrafter"/>
</dbReference>
<dbReference type="InterPro" id="IPR032697">
    <property type="entry name" value="SQ_cyclase_N"/>
</dbReference>
<dbReference type="InterPro" id="IPR036047">
    <property type="entry name" value="F-box-like_dom_sf"/>
</dbReference>
<comment type="caution">
    <text evidence="5">The sequence shown here is derived from an EMBL/GenBank/DDBJ whole genome shotgun (WGS) entry which is preliminary data.</text>
</comment>
<keyword evidence="2" id="KW-0677">Repeat</keyword>
<evidence type="ECO:0000313" key="6">
    <source>
        <dbReference type="Proteomes" id="UP000245207"/>
    </source>
</evidence>
<reference evidence="5 6" key="1">
    <citation type="journal article" date="2018" name="Mol. Plant">
        <title>The genome of Artemisia annua provides insight into the evolution of Asteraceae family and artemisinin biosynthesis.</title>
        <authorList>
            <person name="Shen Q."/>
            <person name="Zhang L."/>
            <person name="Liao Z."/>
            <person name="Wang S."/>
            <person name="Yan T."/>
            <person name="Shi P."/>
            <person name="Liu M."/>
            <person name="Fu X."/>
            <person name="Pan Q."/>
            <person name="Wang Y."/>
            <person name="Lv Z."/>
            <person name="Lu X."/>
            <person name="Zhang F."/>
            <person name="Jiang W."/>
            <person name="Ma Y."/>
            <person name="Chen M."/>
            <person name="Hao X."/>
            <person name="Li L."/>
            <person name="Tang Y."/>
            <person name="Lv G."/>
            <person name="Zhou Y."/>
            <person name="Sun X."/>
            <person name="Brodelius P.E."/>
            <person name="Rose J.K.C."/>
            <person name="Tang K."/>
        </authorList>
    </citation>
    <scope>NUCLEOTIDE SEQUENCE [LARGE SCALE GENOMIC DNA]</scope>
    <source>
        <strain evidence="6">cv. Huhao1</strain>
        <tissue evidence="5">Leaf</tissue>
    </source>
</reference>
<keyword evidence="6" id="KW-1185">Reference proteome</keyword>
<protein>
    <submittedName>
        <fullName evidence="5">Beta-amyrin synthase</fullName>
    </submittedName>
</protein>
<dbReference type="GO" id="GO:0016104">
    <property type="term" value="P:triterpenoid biosynthetic process"/>
    <property type="evidence" value="ECO:0007669"/>
    <property type="project" value="InterPro"/>
</dbReference>
<dbReference type="PANTHER" id="PTHR11764">
    <property type="entry name" value="TERPENE CYCLASE/MUTASE FAMILY MEMBER"/>
    <property type="match status" value="1"/>
</dbReference>
<dbReference type="Proteomes" id="UP000245207">
    <property type="component" value="Unassembled WGS sequence"/>
</dbReference>
<evidence type="ECO:0000313" key="5">
    <source>
        <dbReference type="EMBL" id="PWA51067.1"/>
    </source>
</evidence>
<dbReference type="Pfam" id="PF13243">
    <property type="entry name" value="SQHop_cyclase_C"/>
    <property type="match status" value="1"/>
</dbReference>
<dbReference type="NCBIfam" id="TIGR01640">
    <property type="entry name" value="F_box_assoc_1"/>
    <property type="match status" value="1"/>
</dbReference>
<proteinExistence type="inferred from homology"/>
<dbReference type="InterPro" id="IPR008930">
    <property type="entry name" value="Terpenoid_cyclase/PrenylTrfase"/>
</dbReference>
<name>A0A2U1LPY5_ARTAN</name>
<accession>A0A2U1LPY5</accession>
<comment type="similarity">
    <text evidence="1">Belongs to the terpene cyclase/mutase family.</text>
</comment>
<dbReference type="Pfam" id="PF13249">
    <property type="entry name" value="SQHop_cyclase_N"/>
    <property type="match status" value="1"/>
</dbReference>
<dbReference type="STRING" id="35608.A0A2U1LPY5"/>
<dbReference type="GO" id="GO:0005811">
    <property type="term" value="C:lipid droplet"/>
    <property type="evidence" value="ECO:0007669"/>
    <property type="project" value="InterPro"/>
</dbReference>